<gene>
    <name evidence="3" type="ORF">LZ496_10275</name>
</gene>
<evidence type="ECO:0000313" key="3">
    <source>
        <dbReference type="EMBL" id="MCL6699163.1"/>
    </source>
</evidence>
<keyword evidence="4" id="KW-1185">Reference proteome</keyword>
<keyword evidence="1" id="KW-0732">Signal</keyword>
<dbReference type="RefSeq" id="WP_249904565.1">
    <property type="nucleotide sequence ID" value="NZ_JAMGBA010000002.1"/>
</dbReference>
<name>A0ABT0RVY1_9SPHN</name>
<feature type="signal peptide" evidence="1">
    <location>
        <begin position="1"/>
        <end position="28"/>
    </location>
</feature>
<sequence>MNRVRHLVLALCLMLVASLGPFSQDAFAATAAELNANGKAALNRLYAQSPRAKRYGRDARAILVFPKIVKAGLVVGGQGGEGVLLVKGKPAGYYKIGAASFGLQAGGQSFSYALFLMNDKALTYLRKSDGWAIGSGPSVVVVDKGAAMSTTSTTIAKDVYAFPFGQKGLMAGLGLEGSKITPIKR</sequence>
<feature type="domain" description="Ysc84 actin-binding" evidence="2">
    <location>
        <begin position="98"/>
        <end position="182"/>
    </location>
</feature>
<reference evidence="3 4" key="1">
    <citation type="submission" date="2022-05" db="EMBL/GenBank/DDBJ databases">
        <authorList>
            <person name="Jo J.-H."/>
            <person name="Im W.-T."/>
        </authorList>
    </citation>
    <scope>NUCLEOTIDE SEQUENCE [LARGE SCALE GENOMIC DNA]</scope>
    <source>
        <strain evidence="3 4">NSE70-1</strain>
    </source>
</reference>
<feature type="chain" id="PRO_5047293095" evidence="1">
    <location>
        <begin position="29"/>
        <end position="185"/>
    </location>
</feature>
<comment type="caution">
    <text evidence="3">The sequence shown here is derived from an EMBL/GenBank/DDBJ whole genome shotgun (WGS) entry which is preliminary data.</text>
</comment>
<dbReference type="InterPro" id="IPR007461">
    <property type="entry name" value="Ysc84_actin-binding"/>
</dbReference>
<protein>
    <submittedName>
        <fullName evidence="3">YSC84-related protein</fullName>
    </submittedName>
</protein>
<evidence type="ECO:0000259" key="2">
    <source>
        <dbReference type="Pfam" id="PF04366"/>
    </source>
</evidence>
<evidence type="ECO:0000313" key="4">
    <source>
        <dbReference type="Proteomes" id="UP001203410"/>
    </source>
</evidence>
<dbReference type="EMBL" id="JAMGBA010000002">
    <property type="protein sequence ID" value="MCL6699163.1"/>
    <property type="molecule type" value="Genomic_DNA"/>
</dbReference>
<accession>A0ABT0RVY1</accession>
<proteinExistence type="predicted"/>
<organism evidence="3 4">
    <name type="scientific">Sphingomonas caseinilyticus</name>
    <dbReference type="NCBI Taxonomy" id="2908205"/>
    <lineage>
        <taxon>Bacteria</taxon>
        <taxon>Pseudomonadati</taxon>
        <taxon>Pseudomonadota</taxon>
        <taxon>Alphaproteobacteria</taxon>
        <taxon>Sphingomonadales</taxon>
        <taxon>Sphingomonadaceae</taxon>
        <taxon>Sphingomonas</taxon>
    </lineage>
</organism>
<dbReference type="Proteomes" id="UP001203410">
    <property type="component" value="Unassembled WGS sequence"/>
</dbReference>
<dbReference type="Pfam" id="PF04366">
    <property type="entry name" value="Ysc84"/>
    <property type="match status" value="1"/>
</dbReference>
<evidence type="ECO:0000256" key="1">
    <source>
        <dbReference type="SAM" id="SignalP"/>
    </source>
</evidence>